<dbReference type="InterPro" id="IPR042229">
    <property type="entry name" value="Listeria/Bacterioides_rpt_sf"/>
</dbReference>
<protein>
    <submittedName>
        <fullName evidence="4">InlB B-repeat-containing protein</fullName>
    </submittedName>
</protein>
<dbReference type="Gene3D" id="2.60.40.4270">
    <property type="entry name" value="Listeria-Bacteroides repeat domain"/>
    <property type="match status" value="1"/>
</dbReference>
<dbReference type="Pfam" id="PF09479">
    <property type="entry name" value="Flg_new"/>
    <property type="match status" value="2"/>
</dbReference>
<dbReference type="InterPro" id="IPR002931">
    <property type="entry name" value="Transglutaminase-like"/>
</dbReference>
<comment type="caution">
    <text evidence="4">The sequence shown here is derived from an EMBL/GenBank/DDBJ whole genome shotgun (WGS) entry which is preliminary data.</text>
</comment>
<comment type="subcellular location">
    <subcellularLocation>
        <location evidence="1">Cell envelope</location>
    </subcellularLocation>
</comment>
<dbReference type="SUPFAM" id="SSF54001">
    <property type="entry name" value="Cysteine proteinases"/>
    <property type="match status" value="1"/>
</dbReference>
<keyword evidence="2" id="KW-0732">Signal</keyword>
<feature type="signal peptide" evidence="2">
    <location>
        <begin position="1"/>
        <end position="20"/>
    </location>
</feature>
<gene>
    <name evidence="4" type="ORF">IAB05_04135</name>
</gene>
<evidence type="ECO:0000259" key="3">
    <source>
        <dbReference type="SMART" id="SM00460"/>
    </source>
</evidence>
<reference evidence="4" key="1">
    <citation type="submission" date="2020-10" db="EMBL/GenBank/DDBJ databases">
        <authorList>
            <person name="Gilroy R."/>
        </authorList>
    </citation>
    <scope>NUCLEOTIDE SEQUENCE</scope>
    <source>
        <strain evidence="4">18911</strain>
    </source>
</reference>
<dbReference type="Gene3D" id="3.10.620.30">
    <property type="match status" value="1"/>
</dbReference>
<evidence type="ECO:0000256" key="1">
    <source>
        <dbReference type="ARBA" id="ARBA00004196"/>
    </source>
</evidence>
<dbReference type="GO" id="GO:0030313">
    <property type="term" value="C:cell envelope"/>
    <property type="evidence" value="ECO:0007669"/>
    <property type="project" value="UniProtKB-SubCell"/>
</dbReference>
<evidence type="ECO:0000256" key="2">
    <source>
        <dbReference type="SAM" id="SignalP"/>
    </source>
</evidence>
<dbReference type="Proteomes" id="UP000824094">
    <property type="component" value="Unassembled WGS sequence"/>
</dbReference>
<dbReference type="NCBIfam" id="TIGR02543">
    <property type="entry name" value="List_Bact_rpt"/>
    <property type="match status" value="1"/>
</dbReference>
<name>A0A9D1MHS3_9FIRM</name>
<dbReference type="EMBL" id="DVNF01000123">
    <property type="protein sequence ID" value="HIU60557.1"/>
    <property type="molecule type" value="Genomic_DNA"/>
</dbReference>
<dbReference type="AlphaFoldDB" id="A0A9D1MHS3"/>
<sequence>MRIFAVIAVLALAVSLTALVACVDPADPDPGTGTTYKIIFDAGENMQDPKDIVLSGSSQIILPELTRPGYSFDGWYVDEDFEVSLRDYLLGNQVSHNITAYAKWTAIEYDLTASVNNPKAGSISVDGEEYEDYSATFVYGDEFTFTAISDPETADYYTFVGWYDDSGRQVQGGTTYEFTAGADDTDLEARWRGAQLKIFFHNDRATGAADAAEEVIAVTDYRYGDTFTYVPDYAADSIFVGWSYIQTGGESASDGDGKFELFQPADEYLVQSNEQGIRYELHLYAEWRDADFELELSSVDGGYSVNGWKEAEYDGGTPPESFRIPSSFMGTPIVAVAENAFDNYFGSVFVPGSVTEIGANAFEDTAKVYFDADVDYAAVSADLVGLGTDNVYFNILVWLNAKADYADFDYPMYIENGDGIFDTDIGSEEEFIAVYSYCWLYNVGSMDLDRNGNSGGTKVTFNLENAGIAADKIIETVLGLNSKNEKVPSGWIDKAISMIGLKSNTATIYAYLYNPESRYDLTIIFKDMSENGGDSYVASKETDEFMQTQAGAVFAEAAGEANPVLLPIDSLPEYVVYNSEQLVYAVENGFKPRFGTLSATAPDHAKKALQSARDVWDTARRILYSINSDGDDTVEKLSKIHDYIALNVIYDSALLQLSESEDPQYSYSYLSGFRGFNLEGALLDGKAVCDGITKAFMLLARMEGIECIRVTGKNAENVGHAWNKVKIENTWYNIDVTGDDILTEIKANGTVVTVVETLAHDKFLVSDAFLVAAGYTEDDYGYVEATGRYDYYGSVTPSVLQGVT</sequence>
<dbReference type="InterPro" id="IPR013378">
    <property type="entry name" value="InlB-like_B-rpt"/>
</dbReference>
<dbReference type="InterPro" id="IPR038765">
    <property type="entry name" value="Papain-like_cys_pep_sf"/>
</dbReference>
<proteinExistence type="predicted"/>
<feature type="domain" description="Transglutaminase-like" evidence="3">
    <location>
        <begin position="681"/>
        <end position="738"/>
    </location>
</feature>
<feature type="non-terminal residue" evidence="4">
    <location>
        <position position="804"/>
    </location>
</feature>
<evidence type="ECO:0000313" key="4">
    <source>
        <dbReference type="EMBL" id="HIU60557.1"/>
    </source>
</evidence>
<accession>A0A9D1MHS3</accession>
<reference evidence="4" key="2">
    <citation type="journal article" date="2021" name="PeerJ">
        <title>Extensive microbial diversity within the chicken gut microbiome revealed by metagenomics and culture.</title>
        <authorList>
            <person name="Gilroy R."/>
            <person name="Ravi A."/>
            <person name="Getino M."/>
            <person name="Pursley I."/>
            <person name="Horton D.L."/>
            <person name="Alikhan N.F."/>
            <person name="Baker D."/>
            <person name="Gharbi K."/>
            <person name="Hall N."/>
            <person name="Watson M."/>
            <person name="Adriaenssens E.M."/>
            <person name="Foster-Nyarko E."/>
            <person name="Jarju S."/>
            <person name="Secka A."/>
            <person name="Antonio M."/>
            <person name="Oren A."/>
            <person name="Chaudhuri R.R."/>
            <person name="La Ragione R."/>
            <person name="Hildebrand F."/>
            <person name="Pallen M.J."/>
        </authorList>
    </citation>
    <scope>NUCLEOTIDE SEQUENCE</scope>
    <source>
        <strain evidence="4">18911</strain>
    </source>
</reference>
<evidence type="ECO:0000313" key="5">
    <source>
        <dbReference type="Proteomes" id="UP000824094"/>
    </source>
</evidence>
<dbReference type="Pfam" id="PF01841">
    <property type="entry name" value="Transglut_core"/>
    <property type="match status" value="1"/>
</dbReference>
<feature type="chain" id="PRO_5038889508" evidence="2">
    <location>
        <begin position="21"/>
        <end position="804"/>
    </location>
</feature>
<dbReference type="PROSITE" id="PS51257">
    <property type="entry name" value="PROKAR_LIPOPROTEIN"/>
    <property type="match status" value="1"/>
</dbReference>
<dbReference type="SMART" id="SM00460">
    <property type="entry name" value="TGc"/>
    <property type="match status" value="1"/>
</dbReference>
<organism evidence="4 5">
    <name type="scientific">Candidatus Stercoripulliclostridium merdigallinarum</name>
    <dbReference type="NCBI Taxonomy" id="2840951"/>
    <lineage>
        <taxon>Bacteria</taxon>
        <taxon>Bacillati</taxon>
        <taxon>Bacillota</taxon>
        <taxon>Clostridia</taxon>
        <taxon>Eubacteriales</taxon>
        <taxon>Candidatus Stercoripulliclostridium</taxon>
    </lineage>
</organism>